<protein>
    <submittedName>
        <fullName evidence="1">Uncharacterized protein</fullName>
    </submittedName>
</protein>
<dbReference type="AlphaFoldDB" id="A0AAV7RIS8"/>
<evidence type="ECO:0000313" key="1">
    <source>
        <dbReference type="EMBL" id="KAJ1151466.1"/>
    </source>
</evidence>
<accession>A0AAV7RIS8</accession>
<name>A0AAV7RIS8_PLEWA</name>
<dbReference type="Proteomes" id="UP001066276">
    <property type="component" value="Chromosome 5"/>
</dbReference>
<proteinExistence type="predicted"/>
<evidence type="ECO:0000313" key="2">
    <source>
        <dbReference type="Proteomes" id="UP001066276"/>
    </source>
</evidence>
<comment type="caution">
    <text evidence="1">The sequence shown here is derived from an EMBL/GenBank/DDBJ whole genome shotgun (WGS) entry which is preliminary data.</text>
</comment>
<dbReference type="EMBL" id="JANPWB010000009">
    <property type="protein sequence ID" value="KAJ1151466.1"/>
    <property type="molecule type" value="Genomic_DNA"/>
</dbReference>
<organism evidence="1 2">
    <name type="scientific">Pleurodeles waltl</name>
    <name type="common">Iberian ribbed newt</name>
    <dbReference type="NCBI Taxonomy" id="8319"/>
    <lineage>
        <taxon>Eukaryota</taxon>
        <taxon>Metazoa</taxon>
        <taxon>Chordata</taxon>
        <taxon>Craniata</taxon>
        <taxon>Vertebrata</taxon>
        <taxon>Euteleostomi</taxon>
        <taxon>Amphibia</taxon>
        <taxon>Batrachia</taxon>
        <taxon>Caudata</taxon>
        <taxon>Salamandroidea</taxon>
        <taxon>Salamandridae</taxon>
        <taxon>Pleurodelinae</taxon>
        <taxon>Pleurodeles</taxon>
    </lineage>
</organism>
<gene>
    <name evidence="1" type="ORF">NDU88_004246</name>
</gene>
<reference evidence="1" key="1">
    <citation type="journal article" date="2022" name="bioRxiv">
        <title>Sequencing and chromosome-scale assembly of the giantPleurodeles waltlgenome.</title>
        <authorList>
            <person name="Brown T."/>
            <person name="Elewa A."/>
            <person name="Iarovenko S."/>
            <person name="Subramanian E."/>
            <person name="Araus A.J."/>
            <person name="Petzold A."/>
            <person name="Susuki M."/>
            <person name="Suzuki K.-i.T."/>
            <person name="Hayashi T."/>
            <person name="Toyoda A."/>
            <person name="Oliveira C."/>
            <person name="Osipova E."/>
            <person name="Leigh N.D."/>
            <person name="Simon A."/>
            <person name="Yun M.H."/>
        </authorList>
    </citation>
    <scope>NUCLEOTIDE SEQUENCE</scope>
    <source>
        <strain evidence="1">20211129_DDA</strain>
        <tissue evidence="1">Liver</tissue>
    </source>
</reference>
<sequence length="135" mass="15543">MFPRVASMCLHCAHHDVTFLHMLWECLPLVPIRVQVMEHVAEILEVPLTPDPLLFLLGITEHTKDTKHYLKLTDLQMALFNRLRAVSWKVAQSLEISCWLQVVLKLATVESDAISCDLRTQGEEEASTLWDFYVI</sequence>
<keyword evidence="2" id="KW-1185">Reference proteome</keyword>